<gene>
    <name evidence="2" type="ORF">OM33_18695</name>
</gene>
<dbReference type="OrthoDB" id="5880116at2"/>
<name>A0A0A7EKD2_9GAMM</name>
<dbReference type="RefSeq" id="WP_040135882.1">
    <property type="nucleotide sequence ID" value="NZ_CP009889.1"/>
</dbReference>
<feature type="signal peptide" evidence="1">
    <location>
        <begin position="1"/>
        <end position="24"/>
    </location>
</feature>
<evidence type="ECO:0000256" key="1">
    <source>
        <dbReference type="SAM" id="SignalP"/>
    </source>
</evidence>
<evidence type="ECO:0000313" key="3">
    <source>
        <dbReference type="Proteomes" id="UP000030341"/>
    </source>
</evidence>
<proteinExistence type="predicted"/>
<dbReference type="KEGG" id="pseo:OM33_18695"/>
<protein>
    <submittedName>
        <fullName evidence="2">Energy transducer TonB</fullName>
    </submittedName>
</protein>
<organism evidence="2 3">
    <name type="scientific">Pseudoalteromonas piratica</name>
    <dbReference type="NCBI Taxonomy" id="1348114"/>
    <lineage>
        <taxon>Bacteria</taxon>
        <taxon>Pseudomonadati</taxon>
        <taxon>Pseudomonadota</taxon>
        <taxon>Gammaproteobacteria</taxon>
        <taxon>Alteromonadales</taxon>
        <taxon>Pseudoalteromonadaceae</taxon>
        <taxon>Pseudoalteromonas</taxon>
    </lineage>
</organism>
<accession>A0A0A7EKD2</accession>
<dbReference type="Proteomes" id="UP000030341">
    <property type="component" value="Chromosome 2"/>
</dbReference>
<reference evidence="2 3" key="1">
    <citation type="submission" date="2014-11" db="EMBL/GenBank/DDBJ databases">
        <title>Complete Genome Sequence of Pseudoalteromonas sp. Strain OCN003 Isolated from Kaneohe Bay, Oahu, Hawaii.</title>
        <authorList>
            <person name="Beurmann S."/>
            <person name="Videau P."/>
            <person name="Ushijima B."/>
            <person name="Smith A.M."/>
            <person name="Aeby G.S."/>
            <person name="Callahan S.M."/>
            <person name="Belcaid M."/>
        </authorList>
    </citation>
    <scope>NUCLEOTIDE SEQUENCE [LARGE SCALE GENOMIC DNA]</scope>
    <source>
        <strain evidence="2 3">OCN003</strain>
    </source>
</reference>
<evidence type="ECO:0000313" key="2">
    <source>
        <dbReference type="EMBL" id="AIY67100.1"/>
    </source>
</evidence>
<keyword evidence="1" id="KW-0732">Signal</keyword>
<dbReference type="Pfam" id="PF11932">
    <property type="entry name" value="DUF3450"/>
    <property type="match status" value="1"/>
</dbReference>
<keyword evidence="3" id="KW-1185">Reference proteome</keyword>
<dbReference type="InterPro" id="IPR016866">
    <property type="entry name" value="UCP028069"/>
</dbReference>
<dbReference type="AlphaFoldDB" id="A0A0A7EKD2"/>
<dbReference type="EMBL" id="CP009889">
    <property type="protein sequence ID" value="AIY67100.1"/>
    <property type="molecule type" value="Genomic_DNA"/>
</dbReference>
<dbReference type="PIRSF" id="PIRSF028069">
    <property type="entry name" value="UCP028069"/>
    <property type="match status" value="1"/>
</dbReference>
<dbReference type="eggNOG" id="COG1196">
    <property type="taxonomic scope" value="Bacteria"/>
</dbReference>
<dbReference type="STRING" id="1348114.OM33_18695"/>
<sequence length="253" mass="28592">MFTTKFSRKVLVTALVGCSLTAVANEQLKPVIDSASKINQSAQKSQTKIDKIADTMQGRLQQFKTVNKEIDGLTIYNKQLEKQIANQLLEMENINVSIDQVSVIERQITPLMLKMITSLEQFVALDVPFLPKERANRLASLKELMDRADVASSEKFRRVLEAYQIEVDYGRTIESYTGLIDVDGQEREVDFLRIGRLDLIYLTKDGKKAGIWNTEASNFERLPDSNISQINKAIRIAKKQLAPDMLTLPVKAV</sequence>
<feature type="chain" id="PRO_5002028386" evidence="1">
    <location>
        <begin position="25"/>
        <end position="253"/>
    </location>
</feature>
<dbReference type="HOGENOM" id="CLU_085088_0_0_6"/>